<feature type="transmembrane region" description="Helical" evidence="6">
    <location>
        <begin position="6"/>
        <end position="26"/>
    </location>
</feature>
<keyword evidence="4 6" id="KW-1133">Transmembrane helix</keyword>
<dbReference type="KEGG" id="cad:Curi_c02880"/>
<dbReference type="InterPro" id="IPR003838">
    <property type="entry name" value="ABC3_permease_C"/>
</dbReference>
<keyword evidence="9" id="KW-1185">Reference proteome</keyword>
<feature type="transmembrane region" description="Helical" evidence="6">
    <location>
        <begin position="224"/>
        <end position="246"/>
    </location>
</feature>
<feature type="transmembrane region" description="Helical" evidence="6">
    <location>
        <begin position="562"/>
        <end position="582"/>
    </location>
</feature>
<dbReference type="PATRIC" id="fig|1128398.3.peg.298"/>
<feature type="transmembrane region" description="Helical" evidence="6">
    <location>
        <begin position="473"/>
        <end position="497"/>
    </location>
</feature>
<evidence type="ECO:0000313" key="9">
    <source>
        <dbReference type="Proteomes" id="UP000006094"/>
    </source>
</evidence>
<evidence type="ECO:0000256" key="4">
    <source>
        <dbReference type="ARBA" id="ARBA00022989"/>
    </source>
</evidence>
<comment type="subcellular location">
    <subcellularLocation>
        <location evidence="1 6">Cell membrane</location>
        <topology evidence="1 6">Multi-pass membrane protein</topology>
    </subcellularLocation>
</comment>
<dbReference type="AlphaFoldDB" id="K0AU55"/>
<dbReference type="PIRSF" id="PIRSF018968">
    <property type="entry name" value="ABC_permease_BceB"/>
    <property type="match status" value="1"/>
</dbReference>
<dbReference type="GO" id="GO:0055085">
    <property type="term" value="P:transmembrane transport"/>
    <property type="evidence" value="ECO:0007669"/>
    <property type="project" value="UniProtKB-UniRule"/>
</dbReference>
<dbReference type="InterPro" id="IPR027022">
    <property type="entry name" value="ABC_permease_BceB-typ"/>
</dbReference>
<feature type="domain" description="ABC3 transporter permease C-terminal" evidence="7">
    <location>
        <begin position="6"/>
        <end position="121"/>
    </location>
</feature>
<dbReference type="PANTHER" id="PTHR46795">
    <property type="entry name" value="ABC TRANSPORTER PERMEASE-RELATED-RELATED"/>
    <property type="match status" value="1"/>
</dbReference>
<dbReference type="STRING" id="1128398.Curi_c02880"/>
<sequence length="595" mass="67957">MIASQIIIVIFSILFVSYSTSIFIKSRGKEFGLLSLFGMTKSQIRKYVLIENTIISILSLVTGLVTGVIFLKLFLMIMEVFLDAEMLFNVSLKAVGITSLIFLALFEIISAIMTFQIKGKEISQQLKSDKVPKVVPEFSKTKAILGIALIVVGYIVAWNAYDVVVIIAMLPVIFIVSIGTYFTFTQLSIAVANKILKSKKVLYNKINIVAFSQMIFKLQDTAKVLFLASILGAITVTATETMYSLLQEATMMTEEVGNQDITLFREKENVRDKQSIVMIEEILKKHKVSIMESREVEGIIAKNETAQEIKGNNSRETIENFLLISNSKYNELAKSLGKEQIKVNENEVVYNYPYKYLSGVELNEKNKIFKNNKLKINLNGESKEFNLDKEIYENLSRLSMKGYSHILVMNDSEFNDISQKTKDENKVLYNEIKLDNWRQSYNASKEIGEVLGEKYQDNYYSKSIVYRMIRNSFGMSLFIGFFIAFLFLIAAGSIIYFKLFNELKQDSMEYNILRKIGTTRSEINRIITKQIAVIFFLPFLVSTSHSLFALKSLSNLMGRNLFTNGILVAIGYLVFQIGYFFIIRGMYIKRIKCME</sequence>
<comment type="similarity">
    <text evidence="6">Belongs to the ABC-4 integral membrane protein family.</text>
</comment>
<reference evidence="8 9" key="1">
    <citation type="journal article" date="2012" name="PLoS ONE">
        <title>The purine-utilizing bacterium Clostridium acidurici 9a: a genome-guided metabolic reconsideration.</title>
        <authorList>
            <person name="Hartwich K."/>
            <person name="Poehlein A."/>
            <person name="Daniel R."/>
        </authorList>
    </citation>
    <scope>NUCLEOTIDE SEQUENCE [LARGE SCALE GENOMIC DNA]</scope>
    <source>
        <strain evidence="9">ATCC 7906 / DSM 604 / BCRC 14475 / CIP 104303 / KCTC 5404 / NCIMB 10678 / 9a</strain>
    </source>
</reference>
<keyword evidence="3 6" id="KW-0812">Transmembrane</keyword>
<name>K0AU55_GOTA9</name>
<feature type="transmembrane region" description="Helical" evidence="6">
    <location>
        <begin position="94"/>
        <end position="117"/>
    </location>
</feature>
<feature type="transmembrane region" description="Helical" evidence="6">
    <location>
        <begin position="163"/>
        <end position="184"/>
    </location>
</feature>
<dbReference type="RefSeq" id="WP_014966505.1">
    <property type="nucleotide sequence ID" value="NC_018664.1"/>
</dbReference>
<evidence type="ECO:0000259" key="7">
    <source>
        <dbReference type="Pfam" id="PF02687"/>
    </source>
</evidence>
<keyword evidence="5 6" id="KW-0472">Membrane</keyword>
<keyword evidence="6" id="KW-0813">Transport</keyword>
<dbReference type="InterPro" id="IPR052536">
    <property type="entry name" value="ABC-4_Integral_Memb_Prot"/>
</dbReference>
<evidence type="ECO:0000256" key="5">
    <source>
        <dbReference type="ARBA" id="ARBA00023136"/>
    </source>
</evidence>
<evidence type="ECO:0000313" key="8">
    <source>
        <dbReference type="EMBL" id="AFS77368.1"/>
    </source>
</evidence>
<feature type="transmembrane region" description="Helical" evidence="6">
    <location>
        <begin position="531"/>
        <end position="550"/>
    </location>
</feature>
<dbReference type="eggNOG" id="COG0577">
    <property type="taxonomic scope" value="Bacteria"/>
</dbReference>
<evidence type="ECO:0000256" key="1">
    <source>
        <dbReference type="ARBA" id="ARBA00004651"/>
    </source>
</evidence>
<dbReference type="HOGENOM" id="CLU_022800_3_0_9"/>
<gene>
    <name evidence="8" type="ordered locus">Curi_c02880</name>
</gene>
<proteinExistence type="inferred from homology"/>
<feature type="transmembrane region" description="Helical" evidence="6">
    <location>
        <begin position="47"/>
        <end position="74"/>
    </location>
</feature>
<organism evidence="8 9">
    <name type="scientific">Gottschalkia acidurici (strain ATCC 7906 / DSM 604 / BCRC 14475 / CIP 104303 / KCTC 5404 / NCIMB 10678 / 9a)</name>
    <name type="common">Clostridium acidurici</name>
    <dbReference type="NCBI Taxonomy" id="1128398"/>
    <lineage>
        <taxon>Bacteria</taxon>
        <taxon>Bacillati</taxon>
        <taxon>Bacillota</taxon>
        <taxon>Tissierellia</taxon>
        <taxon>Tissierellales</taxon>
        <taxon>Gottschalkiaceae</taxon>
        <taxon>Gottschalkia</taxon>
    </lineage>
</organism>
<evidence type="ECO:0000256" key="3">
    <source>
        <dbReference type="ARBA" id="ARBA00022692"/>
    </source>
</evidence>
<evidence type="ECO:0000256" key="6">
    <source>
        <dbReference type="PIRNR" id="PIRNR018968"/>
    </source>
</evidence>
<evidence type="ECO:0000256" key="2">
    <source>
        <dbReference type="ARBA" id="ARBA00022475"/>
    </source>
</evidence>
<accession>K0AU55</accession>
<protein>
    <submittedName>
        <fullName evidence="8">ABC transporter permease protein</fullName>
    </submittedName>
</protein>
<dbReference type="EMBL" id="CP003326">
    <property type="protein sequence ID" value="AFS77368.1"/>
    <property type="molecule type" value="Genomic_DNA"/>
</dbReference>
<feature type="transmembrane region" description="Helical" evidence="6">
    <location>
        <begin position="138"/>
        <end position="157"/>
    </location>
</feature>
<keyword evidence="2 6" id="KW-1003">Cell membrane</keyword>
<dbReference type="Pfam" id="PF02687">
    <property type="entry name" value="FtsX"/>
    <property type="match status" value="1"/>
</dbReference>
<dbReference type="PANTHER" id="PTHR46795:SF3">
    <property type="entry name" value="ABC TRANSPORTER PERMEASE"/>
    <property type="match status" value="1"/>
</dbReference>
<dbReference type="Proteomes" id="UP000006094">
    <property type="component" value="Chromosome"/>
</dbReference>
<dbReference type="OrthoDB" id="9781780at2"/>
<dbReference type="GO" id="GO:0005886">
    <property type="term" value="C:plasma membrane"/>
    <property type="evidence" value="ECO:0007669"/>
    <property type="project" value="UniProtKB-SubCell"/>
</dbReference>